<dbReference type="PANTHER" id="PTHR30435">
    <property type="entry name" value="FLAGELLAR PROTEIN"/>
    <property type="match status" value="1"/>
</dbReference>
<comment type="caution">
    <text evidence="9">The sequence shown here is derived from an EMBL/GenBank/DDBJ whole genome shotgun (WGS) entry which is preliminary data.</text>
</comment>
<dbReference type="EMBL" id="JAGGLI010000001">
    <property type="protein sequence ID" value="MBP2026392.1"/>
    <property type="molecule type" value="Genomic_DNA"/>
</dbReference>
<name>A0ABS4KF51_9FIRM</name>
<evidence type="ECO:0000256" key="5">
    <source>
        <dbReference type="ARBA" id="ARBA00025933"/>
    </source>
</evidence>
<evidence type="ECO:0000313" key="9">
    <source>
        <dbReference type="EMBL" id="MBP2026392.1"/>
    </source>
</evidence>
<keyword evidence="9" id="KW-0282">Flagellum</keyword>
<keyword evidence="4 6" id="KW-0975">Bacterial flagellum</keyword>
<dbReference type="InterPro" id="IPR010930">
    <property type="entry name" value="Flg_bb/hook_C_dom"/>
</dbReference>
<feature type="domain" description="Flagellar basal body rod protein N-terminal" evidence="7">
    <location>
        <begin position="7"/>
        <end position="35"/>
    </location>
</feature>
<accession>A0ABS4KF51</accession>
<comment type="subcellular location">
    <subcellularLocation>
        <location evidence="1 6">Bacterial flagellum basal body</location>
    </subcellularLocation>
</comment>
<sequence length="148" mass="16088">MSIFSSINISSSALTAERTRMDVIAKNLANANTTRTQSGDPYRRQVTIFQAAKEQKSFKSILSSKTGENKASSKGVEIVGIVGDKTPFRQIYDPGHPDADDKGYVTMSNVDTITEMVDMISATRSYEANATALTTSKNMLLKALEIGK</sequence>
<dbReference type="RefSeq" id="WP_209658385.1">
    <property type="nucleotide sequence ID" value="NZ_JAGGLI010000001.1"/>
</dbReference>
<dbReference type="Proteomes" id="UP001314903">
    <property type="component" value="Unassembled WGS sequence"/>
</dbReference>
<evidence type="ECO:0000256" key="6">
    <source>
        <dbReference type="RuleBase" id="RU362062"/>
    </source>
</evidence>
<dbReference type="NCBIfam" id="TIGR01395">
    <property type="entry name" value="FlgC"/>
    <property type="match status" value="1"/>
</dbReference>
<comment type="similarity">
    <text evidence="2">Belongs to the flagella basal body rod proteins family.</text>
</comment>
<gene>
    <name evidence="9" type="ORF">J2Z35_000181</name>
</gene>
<evidence type="ECO:0000256" key="2">
    <source>
        <dbReference type="ARBA" id="ARBA00009677"/>
    </source>
</evidence>
<comment type="subunit">
    <text evidence="5 6">The basal body constitutes a major portion of the flagellar organelle and consists of four rings (L,P,S, and M) mounted on a central rod. The rod consists of about 26 subunits of FlgG in the distal portion, and FlgB, FlgC and FlgF are thought to build up the proximal portion of the rod with about 6 subunits each.</text>
</comment>
<reference evidence="9 10" key="1">
    <citation type="submission" date="2021-03" db="EMBL/GenBank/DDBJ databases">
        <title>Genomic Encyclopedia of Type Strains, Phase IV (KMG-IV): sequencing the most valuable type-strain genomes for metagenomic binning, comparative biology and taxonomic classification.</title>
        <authorList>
            <person name="Goeker M."/>
        </authorList>
    </citation>
    <scope>NUCLEOTIDE SEQUENCE [LARGE SCALE GENOMIC DNA]</scope>
    <source>
        <strain evidence="9 10">DSM 27512</strain>
    </source>
</reference>
<dbReference type="InterPro" id="IPR001444">
    <property type="entry name" value="Flag_bb_rod_N"/>
</dbReference>
<protein>
    <recommendedName>
        <fullName evidence="3 6">Flagellar basal-body rod protein FlgC</fullName>
    </recommendedName>
</protein>
<proteinExistence type="inferred from homology"/>
<feature type="domain" description="Flagellar basal-body/hook protein C-terminal" evidence="8">
    <location>
        <begin position="103"/>
        <end position="145"/>
    </location>
</feature>
<evidence type="ECO:0000256" key="1">
    <source>
        <dbReference type="ARBA" id="ARBA00004117"/>
    </source>
</evidence>
<keyword evidence="9" id="KW-0966">Cell projection</keyword>
<evidence type="ECO:0000259" key="8">
    <source>
        <dbReference type="Pfam" id="PF06429"/>
    </source>
</evidence>
<organism evidence="9 10">
    <name type="scientific">Acetoanaerobium pronyense</name>
    <dbReference type="NCBI Taxonomy" id="1482736"/>
    <lineage>
        <taxon>Bacteria</taxon>
        <taxon>Bacillati</taxon>
        <taxon>Bacillota</taxon>
        <taxon>Clostridia</taxon>
        <taxon>Peptostreptococcales</taxon>
        <taxon>Filifactoraceae</taxon>
        <taxon>Acetoanaerobium</taxon>
    </lineage>
</organism>
<keyword evidence="10" id="KW-1185">Reference proteome</keyword>
<dbReference type="PANTHER" id="PTHR30435:SF2">
    <property type="entry name" value="FLAGELLAR BASAL-BODY ROD PROTEIN FLGC"/>
    <property type="match status" value="1"/>
</dbReference>
<evidence type="ECO:0000259" key="7">
    <source>
        <dbReference type="Pfam" id="PF00460"/>
    </source>
</evidence>
<evidence type="ECO:0000256" key="4">
    <source>
        <dbReference type="ARBA" id="ARBA00023143"/>
    </source>
</evidence>
<evidence type="ECO:0000313" key="10">
    <source>
        <dbReference type="Proteomes" id="UP001314903"/>
    </source>
</evidence>
<dbReference type="InterPro" id="IPR006299">
    <property type="entry name" value="FlgC"/>
</dbReference>
<keyword evidence="9" id="KW-0969">Cilium</keyword>
<dbReference type="Pfam" id="PF00460">
    <property type="entry name" value="Flg_bb_rod"/>
    <property type="match status" value="1"/>
</dbReference>
<evidence type="ECO:0000256" key="3">
    <source>
        <dbReference type="ARBA" id="ARBA00017941"/>
    </source>
</evidence>
<dbReference type="Pfam" id="PF06429">
    <property type="entry name" value="Flg_bbr_C"/>
    <property type="match status" value="1"/>
</dbReference>